<comment type="pathway">
    <text evidence="2">Secondary metabolite biosynthesis.</text>
</comment>
<dbReference type="InterPro" id="IPR050121">
    <property type="entry name" value="Cytochrome_P450_monoxygenase"/>
</dbReference>
<dbReference type="PRINTS" id="PR00465">
    <property type="entry name" value="EP450IV"/>
</dbReference>
<dbReference type="PANTHER" id="PTHR24305">
    <property type="entry name" value="CYTOCHROME P450"/>
    <property type="match status" value="1"/>
</dbReference>
<protein>
    <recommendedName>
        <fullName evidence="9">Benzoate 4-monooxygenase cytochrome p450</fullName>
    </recommendedName>
</protein>
<proteinExistence type="inferred from homology"/>
<comment type="caution">
    <text evidence="7">The sequence shown here is derived from an EMBL/GenBank/DDBJ whole genome shotgun (WGS) entry which is preliminary data.</text>
</comment>
<name>A0A0W0FA42_MONRR</name>
<evidence type="ECO:0000313" key="7">
    <source>
        <dbReference type="EMBL" id="KTB33166.1"/>
    </source>
</evidence>
<evidence type="ECO:0000256" key="5">
    <source>
        <dbReference type="ARBA" id="ARBA00023004"/>
    </source>
</evidence>
<dbReference type="Proteomes" id="UP000054988">
    <property type="component" value="Unassembled WGS sequence"/>
</dbReference>
<dbReference type="GO" id="GO:0020037">
    <property type="term" value="F:heme binding"/>
    <property type="evidence" value="ECO:0007669"/>
    <property type="project" value="InterPro"/>
</dbReference>
<evidence type="ECO:0000256" key="1">
    <source>
        <dbReference type="ARBA" id="ARBA00001971"/>
    </source>
</evidence>
<dbReference type="GO" id="GO:0005506">
    <property type="term" value="F:iron ion binding"/>
    <property type="evidence" value="ECO:0007669"/>
    <property type="project" value="InterPro"/>
</dbReference>
<dbReference type="InterPro" id="IPR001128">
    <property type="entry name" value="Cyt_P450"/>
</dbReference>
<comment type="similarity">
    <text evidence="3">Belongs to the cytochrome P450 family.</text>
</comment>
<evidence type="ECO:0000313" key="8">
    <source>
        <dbReference type="Proteomes" id="UP000054988"/>
    </source>
</evidence>
<gene>
    <name evidence="7" type="ORF">WG66_14240</name>
</gene>
<dbReference type="InterPro" id="IPR017972">
    <property type="entry name" value="Cyt_P450_CS"/>
</dbReference>
<dbReference type="InterPro" id="IPR002403">
    <property type="entry name" value="Cyt_P450_E_grp-IV"/>
</dbReference>
<dbReference type="PROSITE" id="PS00086">
    <property type="entry name" value="CYTOCHROME_P450"/>
    <property type="match status" value="2"/>
</dbReference>
<sequence>MVGFSSLLPNFYDSHAAHSSGHVVRVGHNELHFSDPLAYPDIYATNLRKDPHLYEALEFGLVPNTFSTTNPKDHAVMRSMLGSFFSRKGVQKLEHVIQERVDKLVLQLAKNHKTVPADMYCAFRCVTLDIITLYTLRTSLDATSYPSFLHPALLDIDMAMPKLWSLKHMVTVKRVLECLPMWLAVLVAPSSKPILKAQAEIAKLVDIALQDSRDYDPDSDIDLNVFHTLIRNARDEGKRTQGQSNRVTKEWLVAEGSTLRVAGSDTVGNACTIGARCLVRDDRVRARLVDELETAWPDKGIPMPLKRLEKLPYLTAVIKESLRLSFGTATPMNRVVPDSGAVIAGHPVPPGTIVSMANPFVHMNSEIYPEPTRFYPERWLEDHDHSLDRYLVSFGKGNRSCLGINLAWSELYLTLGNVFRKLNLSSDSDLMSEAQFKEFFVPIYQGEVLNATLHFTDPVAYAEIYNSPTKMLKDPNLYSATFDFGLPPNIFSVINHREHSEIKSLFSSFFSRRGVLRLESIIQECIDKLITQLLKNHKTSPANMNHAFRSLTLDVITRYSLRTSLDATSFPSFRHPEVLAVDETMAVSWILKHSTVMKYLALSLPNWLAIRISPASKPRFEMQAEIEKLVDKAIQDSRHGSGEGEDDVDSDLNVFHTLLRNARVEGKLKQPSRVTRGWLVSEGLTLRVAGSDTVGNACTIGARCLVRDDRVRAKLVEELETAWPDKDLPMPLERLEKLPYLTAVIKESLRLSHGVATPLTRVVPHTGAIIAGQTVPPGTIVSIANPFVHMSADIFPNPTRFRPERWLEDKDHSLDKYLVSFGKGPRACLGINLAWCELYMIMGNVFRKIDFRSDNDLWSQVQFEEYFVPLYKGDVLSATPRR</sequence>
<keyword evidence="4 6" id="KW-0479">Metal-binding</keyword>
<evidence type="ECO:0000256" key="2">
    <source>
        <dbReference type="ARBA" id="ARBA00005179"/>
    </source>
</evidence>
<dbReference type="PANTHER" id="PTHR24305:SF152">
    <property type="entry name" value="P450, PUTATIVE (EUROFUNG)-RELATED"/>
    <property type="match status" value="1"/>
</dbReference>
<evidence type="ECO:0000256" key="4">
    <source>
        <dbReference type="ARBA" id="ARBA00022723"/>
    </source>
</evidence>
<dbReference type="CDD" id="cd11062">
    <property type="entry name" value="CYP58-like"/>
    <property type="match status" value="2"/>
</dbReference>
<dbReference type="eggNOG" id="KOG0156">
    <property type="taxonomic scope" value="Eukaryota"/>
</dbReference>
<dbReference type="Gene3D" id="1.10.630.10">
    <property type="entry name" value="Cytochrome P450"/>
    <property type="match status" value="2"/>
</dbReference>
<keyword evidence="6" id="KW-0349">Heme</keyword>
<dbReference type="PRINTS" id="PR00385">
    <property type="entry name" value="P450"/>
</dbReference>
<dbReference type="GO" id="GO:0004497">
    <property type="term" value="F:monooxygenase activity"/>
    <property type="evidence" value="ECO:0007669"/>
    <property type="project" value="InterPro"/>
</dbReference>
<dbReference type="InterPro" id="IPR036396">
    <property type="entry name" value="Cyt_P450_sf"/>
</dbReference>
<dbReference type="SUPFAM" id="SSF48264">
    <property type="entry name" value="Cytochrome P450"/>
    <property type="match status" value="2"/>
</dbReference>
<evidence type="ECO:0008006" key="9">
    <source>
        <dbReference type="Google" id="ProtNLM"/>
    </source>
</evidence>
<dbReference type="GO" id="GO:0016705">
    <property type="term" value="F:oxidoreductase activity, acting on paired donors, with incorporation or reduction of molecular oxygen"/>
    <property type="evidence" value="ECO:0007669"/>
    <property type="project" value="InterPro"/>
</dbReference>
<organism evidence="7 8">
    <name type="scientific">Moniliophthora roreri</name>
    <name type="common">Frosty pod rot fungus</name>
    <name type="synonym">Monilia roreri</name>
    <dbReference type="NCBI Taxonomy" id="221103"/>
    <lineage>
        <taxon>Eukaryota</taxon>
        <taxon>Fungi</taxon>
        <taxon>Dikarya</taxon>
        <taxon>Basidiomycota</taxon>
        <taxon>Agaricomycotina</taxon>
        <taxon>Agaricomycetes</taxon>
        <taxon>Agaricomycetidae</taxon>
        <taxon>Agaricales</taxon>
        <taxon>Marasmiineae</taxon>
        <taxon>Marasmiaceae</taxon>
        <taxon>Moniliophthora</taxon>
    </lineage>
</organism>
<keyword evidence="5 6" id="KW-0408">Iron</keyword>
<accession>A0A0W0FA42</accession>
<dbReference type="EMBL" id="LATX01002189">
    <property type="protein sequence ID" value="KTB33166.1"/>
    <property type="molecule type" value="Genomic_DNA"/>
</dbReference>
<dbReference type="AlphaFoldDB" id="A0A0W0FA42"/>
<comment type="cofactor">
    <cofactor evidence="1 6">
        <name>heme</name>
        <dbReference type="ChEBI" id="CHEBI:30413"/>
    </cofactor>
</comment>
<reference evidence="7 8" key="1">
    <citation type="submission" date="2015-12" db="EMBL/GenBank/DDBJ databases">
        <title>Draft genome sequence of Moniliophthora roreri, the causal agent of frosty pod rot of cacao.</title>
        <authorList>
            <person name="Aime M.C."/>
            <person name="Diaz-Valderrama J.R."/>
            <person name="Kijpornyongpan T."/>
            <person name="Phillips-Mora W."/>
        </authorList>
    </citation>
    <scope>NUCLEOTIDE SEQUENCE [LARGE SCALE GENOMIC DNA]</scope>
    <source>
        <strain evidence="7 8">MCA 2952</strain>
    </source>
</reference>
<evidence type="ECO:0000256" key="6">
    <source>
        <dbReference type="PIRSR" id="PIRSR602403-1"/>
    </source>
</evidence>
<evidence type="ECO:0000256" key="3">
    <source>
        <dbReference type="ARBA" id="ARBA00010617"/>
    </source>
</evidence>
<feature type="binding site" description="axial binding residue" evidence="6">
    <location>
        <position position="828"/>
    </location>
    <ligand>
        <name>heme</name>
        <dbReference type="ChEBI" id="CHEBI:30413"/>
    </ligand>
    <ligandPart>
        <name>Fe</name>
        <dbReference type="ChEBI" id="CHEBI:18248"/>
    </ligandPart>
</feature>
<dbReference type="Pfam" id="PF00067">
    <property type="entry name" value="p450"/>
    <property type="match status" value="2"/>
</dbReference>